<feature type="domain" description="Flo11" evidence="2">
    <location>
        <begin position="66"/>
        <end position="239"/>
    </location>
</feature>
<protein>
    <recommendedName>
        <fullName evidence="2">Flo11 domain-containing protein</fullName>
    </recommendedName>
</protein>
<evidence type="ECO:0000256" key="1">
    <source>
        <dbReference type="SAM" id="MobiDB-lite"/>
    </source>
</evidence>
<evidence type="ECO:0000313" key="4">
    <source>
        <dbReference type="Proteomes" id="UP000774326"/>
    </source>
</evidence>
<dbReference type="SMART" id="SM01213">
    <property type="entry name" value="Flo11"/>
    <property type="match status" value="2"/>
</dbReference>
<gene>
    <name evidence="3" type="ORF">WICPIJ_000811</name>
</gene>
<sequence length="765" mass="79602">MHTIKDLGLSLEVRLWLPSEKHKPKHTSHIERKFDLGLWNLSTRKSAIMRLLNALIALATAGLASAQVVCPADSIVPACVGQDYTSHSKNGNFPKVDIWISNVVSYGNDQYAVTISYKPVDSSQVLPMGALSELKLLYSINHKFYSTNDKIYEIDQVEHIDYTILLTLPADSQNEVTMMCGWTLQFDWCGVGITEEGAAACKDWTFGYSYDYHLTCNANDQGDGPLYKWPKDCVGSVPAATTGYQFACSETSAITAGLFTTPGAAASTKQLSSTSTTAISSSAAPTTTSSFTSKTSSHTTATSSAVFETSTFSSSTSTKTSTSTSSELKSSSKTSDSASSSKISASASSSKASATASSSKTSASASSSKTSASASSSKASATASATTSDPSDPSSVAPSGGVVCPADSIIPACVGQDYTSHSKNGNFPKVDLWISNVVSYGNDEYAITISYKPVNSSQVLPIGALSELKLLDSINHKFYSTNNKIYEIDQVEYIDYTVILTIPANSQNEVTMMCGWTLQFDWCGVGITEEGAAACKDWTFGYSYDYHLTCDANNQGDGPLYKWPKDCAGSIAPASSGYQFPCTETNRITFTESTTIAPASSVVPYPAQSSTVTSTSSSEVSKSSSVASSSSSATTESKTASSSVSSESKITSSSKIAASSSSTAAQSKSASSSKSESSVKSSSTSVSKSESDPASSSSASHKESSSASVSDSTSIVKPSSKVSSSSKPTSSAVSSSASVESSSFSTIAPASSFVSASGSSSSSVA</sequence>
<feature type="region of interest" description="Disordered" evidence="1">
    <location>
        <begin position="606"/>
        <end position="746"/>
    </location>
</feature>
<evidence type="ECO:0000313" key="3">
    <source>
        <dbReference type="EMBL" id="KAH3688169.1"/>
    </source>
</evidence>
<reference evidence="3" key="1">
    <citation type="journal article" date="2021" name="Open Biol.">
        <title>Shared evolutionary footprints suggest mitochondrial oxidative damage underlies multiple complex I losses in fungi.</title>
        <authorList>
            <person name="Schikora-Tamarit M.A."/>
            <person name="Marcet-Houben M."/>
            <person name="Nosek J."/>
            <person name="Gabaldon T."/>
        </authorList>
    </citation>
    <scope>NUCLEOTIDE SEQUENCE</scope>
    <source>
        <strain evidence="3">CBS2887</strain>
    </source>
</reference>
<dbReference type="PROSITE" id="PS51824">
    <property type="entry name" value="FLO11"/>
    <property type="match status" value="2"/>
</dbReference>
<proteinExistence type="predicted"/>
<feature type="non-terminal residue" evidence="3">
    <location>
        <position position="1"/>
    </location>
</feature>
<dbReference type="EMBL" id="JAEUBG010000470">
    <property type="protein sequence ID" value="KAH3688169.1"/>
    <property type="molecule type" value="Genomic_DNA"/>
</dbReference>
<evidence type="ECO:0000259" key="2">
    <source>
        <dbReference type="PROSITE" id="PS51824"/>
    </source>
</evidence>
<dbReference type="Proteomes" id="UP000774326">
    <property type="component" value="Unassembled WGS sequence"/>
</dbReference>
<accession>A0A9P8QF95</accession>
<feature type="domain" description="Flo11" evidence="2">
    <location>
        <begin position="400"/>
        <end position="573"/>
    </location>
</feature>
<feature type="region of interest" description="Disordered" evidence="1">
    <location>
        <begin position="314"/>
        <end position="341"/>
    </location>
</feature>
<keyword evidence="4" id="KW-1185">Reference proteome</keyword>
<organism evidence="3 4">
    <name type="scientific">Wickerhamomyces pijperi</name>
    <name type="common">Yeast</name>
    <name type="synonym">Pichia pijperi</name>
    <dbReference type="NCBI Taxonomy" id="599730"/>
    <lineage>
        <taxon>Eukaryota</taxon>
        <taxon>Fungi</taxon>
        <taxon>Dikarya</taxon>
        <taxon>Ascomycota</taxon>
        <taxon>Saccharomycotina</taxon>
        <taxon>Saccharomycetes</taxon>
        <taxon>Phaffomycetales</taxon>
        <taxon>Wickerhamomycetaceae</taxon>
        <taxon>Wickerhamomyces</taxon>
    </lineage>
</organism>
<dbReference type="AlphaFoldDB" id="A0A9P8QF95"/>
<dbReference type="InterPro" id="IPR018789">
    <property type="entry name" value="Flo11"/>
</dbReference>
<dbReference type="Pfam" id="PF10182">
    <property type="entry name" value="Flo11"/>
    <property type="match status" value="2"/>
</dbReference>
<reference evidence="3" key="2">
    <citation type="submission" date="2021-01" db="EMBL/GenBank/DDBJ databases">
        <authorList>
            <person name="Schikora-Tamarit M.A."/>
        </authorList>
    </citation>
    <scope>NUCLEOTIDE SEQUENCE</scope>
    <source>
        <strain evidence="3">CBS2887</strain>
    </source>
</reference>
<comment type="caution">
    <text evidence="3">The sequence shown here is derived from an EMBL/GenBank/DDBJ whole genome shotgun (WGS) entry which is preliminary data.</text>
</comment>
<name>A0A9P8QF95_WICPI</name>
<dbReference type="OrthoDB" id="1637350at2759"/>
<feature type="compositionally biased region" description="Low complexity" evidence="1">
    <location>
        <begin position="607"/>
        <end position="746"/>
    </location>
</feature>